<dbReference type="PANTHER" id="PTHR30606">
    <property type="entry name" value="LIPID A BIOSYNTHESIS LAUROYL ACYLTRANSFERASE"/>
    <property type="match status" value="1"/>
</dbReference>
<dbReference type="Pfam" id="PF03279">
    <property type="entry name" value="Lip_A_acyltrans"/>
    <property type="match status" value="1"/>
</dbReference>
<comment type="caution">
    <text evidence="7">The sequence shown here is derived from an EMBL/GenBank/DDBJ whole genome shotgun (WGS) entry which is preliminary data.</text>
</comment>
<keyword evidence="8" id="KW-1185">Reference proteome</keyword>
<dbReference type="Proteomes" id="UP000634455">
    <property type="component" value="Unassembled WGS sequence"/>
</dbReference>
<evidence type="ECO:0000313" key="8">
    <source>
        <dbReference type="Proteomes" id="UP000634455"/>
    </source>
</evidence>
<evidence type="ECO:0000256" key="3">
    <source>
        <dbReference type="ARBA" id="ARBA00022519"/>
    </source>
</evidence>
<reference evidence="8" key="1">
    <citation type="journal article" date="2019" name="Int. J. Syst. Evol. Microbiol.">
        <title>The Global Catalogue of Microorganisms (GCM) 10K type strain sequencing project: providing services to taxonomists for standard genome sequencing and annotation.</title>
        <authorList>
            <consortium name="The Broad Institute Genomics Platform"/>
            <consortium name="The Broad Institute Genome Sequencing Center for Infectious Disease"/>
            <person name="Wu L."/>
            <person name="Ma J."/>
        </authorList>
    </citation>
    <scope>NUCLEOTIDE SEQUENCE [LARGE SCALE GENOMIC DNA]</scope>
    <source>
        <strain evidence="8">KCTC 32465</strain>
    </source>
</reference>
<evidence type="ECO:0000256" key="4">
    <source>
        <dbReference type="ARBA" id="ARBA00022679"/>
    </source>
</evidence>
<evidence type="ECO:0000256" key="1">
    <source>
        <dbReference type="ARBA" id="ARBA00004533"/>
    </source>
</evidence>
<accession>A0ABQ3CZ09</accession>
<evidence type="ECO:0000256" key="2">
    <source>
        <dbReference type="ARBA" id="ARBA00022475"/>
    </source>
</evidence>
<dbReference type="InterPro" id="IPR004960">
    <property type="entry name" value="LipA_acyltrans"/>
</dbReference>
<protein>
    <submittedName>
        <fullName evidence="7">Lipid A biosynthesis lauroyl acyltransferase</fullName>
    </submittedName>
</protein>
<keyword evidence="4" id="KW-0808">Transferase</keyword>
<keyword evidence="6 7" id="KW-0012">Acyltransferase</keyword>
<gene>
    <name evidence="7" type="ORF">GCM10008927_13910</name>
</gene>
<keyword evidence="2" id="KW-1003">Cell membrane</keyword>
<organism evidence="7 8">
    <name type="scientific">Paramylibacter ulvae</name>
    <dbReference type="NCBI Taxonomy" id="1651968"/>
    <lineage>
        <taxon>Bacteria</taxon>
        <taxon>Pseudomonadati</taxon>
        <taxon>Pseudomonadota</taxon>
        <taxon>Alphaproteobacteria</taxon>
        <taxon>Rhodobacterales</taxon>
        <taxon>Paracoccaceae</taxon>
        <taxon>Paramylibacter</taxon>
    </lineage>
</organism>
<evidence type="ECO:0000313" key="7">
    <source>
        <dbReference type="EMBL" id="GHA50168.1"/>
    </source>
</evidence>
<evidence type="ECO:0000256" key="6">
    <source>
        <dbReference type="ARBA" id="ARBA00023315"/>
    </source>
</evidence>
<sequence>MKTLLSFVQFAPIWVILKLFKIIPIEPRSRILGRLTGGVIKVLPSIRKRADDNLALIFPDMAIGERLTIRNTMARHVGQTLGEILFNEDYAAQTKRFHASGVGLDVLEQCKTDGRGAIIVSGHFGQWEAIRHYLMAHGMETGALYRPTNNPFYEKYFLRGIKRAGEPIVPRGTGGVRTMIKTLRSGGFMAILIDQRQNDGRDLPFLGHNAKTGVAAAEMALKLKVPLVPVFATRAANGQDIHIDFQEPIEPTDAIEMTLRANERLESKIRNHPEQWFWVHKRWLIK</sequence>
<keyword evidence="3" id="KW-0997">Cell inner membrane</keyword>
<dbReference type="PIRSF" id="PIRSF026649">
    <property type="entry name" value="MsbB"/>
    <property type="match status" value="1"/>
</dbReference>
<keyword evidence="5" id="KW-0472">Membrane</keyword>
<comment type="subcellular location">
    <subcellularLocation>
        <location evidence="1">Cell inner membrane</location>
    </subcellularLocation>
</comment>
<dbReference type="CDD" id="cd07984">
    <property type="entry name" value="LPLAT_LABLAT-like"/>
    <property type="match status" value="1"/>
</dbReference>
<proteinExistence type="predicted"/>
<name>A0ABQ3CZ09_9RHOB</name>
<dbReference type="PANTHER" id="PTHR30606:SF10">
    <property type="entry name" value="PHOSPHATIDYLINOSITOL MANNOSIDE ACYLTRANSFERASE"/>
    <property type="match status" value="1"/>
</dbReference>
<dbReference type="GO" id="GO:0016746">
    <property type="term" value="F:acyltransferase activity"/>
    <property type="evidence" value="ECO:0007669"/>
    <property type="project" value="UniProtKB-KW"/>
</dbReference>
<dbReference type="EMBL" id="BMZF01000003">
    <property type="protein sequence ID" value="GHA50168.1"/>
    <property type="molecule type" value="Genomic_DNA"/>
</dbReference>
<dbReference type="RefSeq" id="WP_189639873.1">
    <property type="nucleotide sequence ID" value="NZ_BMZF01000003.1"/>
</dbReference>
<evidence type="ECO:0000256" key="5">
    <source>
        <dbReference type="ARBA" id="ARBA00023136"/>
    </source>
</evidence>